<dbReference type="Proteomes" id="UP000190827">
    <property type="component" value="Unassembled WGS sequence"/>
</dbReference>
<dbReference type="EMBL" id="FUZO01000001">
    <property type="protein sequence ID" value="SKC55861.1"/>
    <property type="molecule type" value="Genomic_DNA"/>
</dbReference>
<evidence type="ECO:0000313" key="3">
    <source>
        <dbReference type="Proteomes" id="UP000190827"/>
    </source>
</evidence>
<feature type="transmembrane region" description="Helical" evidence="1">
    <location>
        <begin position="7"/>
        <end position="27"/>
    </location>
</feature>
<sequence>MRLDAIWPHIWTVAGALVFFVGVYALATGRLGVGLICMIGCVVCLSGSLAAQRRLRKRDARRR</sequence>
<gene>
    <name evidence="2" type="ORF">SAMN06295973_1979</name>
</gene>
<evidence type="ECO:0000313" key="2">
    <source>
        <dbReference type="EMBL" id="SKC55861.1"/>
    </source>
</evidence>
<evidence type="ECO:0000256" key="1">
    <source>
        <dbReference type="SAM" id="Phobius"/>
    </source>
</evidence>
<organism evidence="2 3">
    <name type="scientific">Plantibacter cousiniae</name>
    <name type="common">nom. nud.</name>
    <dbReference type="NCBI Taxonomy" id="199709"/>
    <lineage>
        <taxon>Bacteria</taxon>
        <taxon>Bacillati</taxon>
        <taxon>Actinomycetota</taxon>
        <taxon>Actinomycetes</taxon>
        <taxon>Micrococcales</taxon>
        <taxon>Microbacteriaceae</taxon>
        <taxon>Plantibacter</taxon>
    </lineage>
</organism>
<reference evidence="2 3" key="1">
    <citation type="submission" date="2017-02" db="EMBL/GenBank/DDBJ databases">
        <authorList>
            <person name="Varghese N."/>
            <person name="Submissions S."/>
        </authorList>
    </citation>
    <scope>NUCLEOTIDE SEQUENCE [LARGE SCALE GENOMIC DNA]</scope>
    <source>
        <strain evidence="2 3">VKM Ac-1787</strain>
    </source>
</reference>
<dbReference type="RefSeq" id="WP_079705708.1">
    <property type="nucleotide sequence ID" value="NZ_CAKKLQ010000001.1"/>
</dbReference>
<proteinExistence type="predicted"/>
<keyword evidence="1" id="KW-0812">Transmembrane</keyword>
<keyword evidence="3" id="KW-1185">Reference proteome</keyword>
<keyword evidence="1" id="KW-1133">Transmembrane helix</keyword>
<keyword evidence="1" id="KW-0472">Membrane</keyword>
<accession>A0ABY1LLH9</accession>
<feature type="transmembrane region" description="Helical" evidence="1">
    <location>
        <begin position="33"/>
        <end position="51"/>
    </location>
</feature>
<protein>
    <submittedName>
        <fullName evidence="2">Uncharacterized protein</fullName>
    </submittedName>
</protein>
<comment type="caution">
    <text evidence="2">The sequence shown here is derived from an EMBL/GenBank/DDBJ whole genome shotgun (WGS) entry which is preliminary data.</text>
</comment>
<name>A0ABY1LLH9_9MICO</name>